<reference evidence="3 4" key="1">
    <citation type="submission" date="2022-11" db="EMBL/GenBank/DDBJ databases">
        <title>Minimal conservation of predation-associated metabolite biosynthetic gene clusters underscores biosynthetic potential of Myxococcota including descriptions for ten novel species: Archangium lansinium sp. nov., Myxococcus landrumus sp. nov., Nannocystis bai.</title>
        <authorList>
            <person name="Ahearne A."/>
            <person name="Stevens C."/>
            <person name="Dowd S."/>
        </authorList>
    </citation>
    <scope>NUCLEOTIDE SEQUENCE [LARGE SCALE GENOMIC DNA]</scope>
    <source>
        <strain evidence="3 4">BB15-2</strain>
    </source>
</reference>
<dbReference type="SUPFAM" id="SSF55486">
    <property type="entry name" value="Metalloproteases ('zincins'), catalytic domain"/>
    <property type="match status" value="1"/>
</dbReference>
<sequence length="1205" mass="134921">MSPFSTFAGIEIRYHLRRPVNYIFMVLMLLGGWLYTATPFAWAGPFGGAVDNDAPHKLNTIVMFMTLFGAIFTPAIAGTALLRDFEFRSHELLFTTRLRKFDFVLGRFLGACLFTALVTGCSALGLWLGAHMPWVDPARLGPGGALAYVWPVLVYVVPNAFVTCAVFIAVGVLTRSFLAVYVAGIVMFVGRQIGLSVMDGAFHAGPQIERIIALIDPFGLAASGLVTRHWTIDEQNTRLIAVVDALLWNRLLWLALGGLLLLVAYRWFRMEASPGVRRRARSIVDLPVVDPHRPPRPRPPVRPRSGPAATWAAFVAMTRLYFRDVTRARPFQAVVAVLLLFMLHAVDLNFQMMITLPVTHTMVLIVQEFGLFFSILLAVYAGQLIWRERDLHCDQLLDATPVASVAVIAAKIAALLLVQIVLLGLLLGCGVIFQALSGYMHFELPVYFGHLFGLDVPRHTLTILLAVALQLLVPHKGLGVALLVAYYVLFPLLKDIGLEHRLLRYADLPQILYSDMNGFGPNVWSFAVLWAYYFAFAMLLLAFGRLLLVRGTPGGLRARLRIARGRATGAWWRFVGLAAAAWLGLGAYAAHNFHVRNTYVTERGVEALQAVYERAYKQYEGLLQPQLAAVELRIDLSPETASARVRGTYRIVNTHEVAVPDVHLHLPEEVTIHALSFAGGATLVHEDPRIRHQIWQLAAPLAPGAETTLRFELGVERTGFAHRDRDTEIHANGALQSESQLLPWIGYDRDGEVADRDARRRLGLPERARMLAVDDPLAKGGLVVRHTHARIDFSTTVCTAPDQIAVAPGALVREWQQDGRRCFAYVVDNPILNSWVVQSARYEVARERHAGIDLEIYYHADHPYNIARMMTAMKRSLDYYQAQFTPYQARQLRILEFPRRHQDFAMAMPGTIPFSEGIGFILKFDPDDATTYDRPFWITAHEVAHQWWGHQVSARFVQGGTMVIESLSEYFAILVMEQEYGIEGVAPMLREKLEIYLRGRAQEREREVPLVRSEGQEYIRYAKGMIAFYGLADLVGKDRVNAALAEFLRARGFGPVPQPIADDVIAALRAVTPPQYQYFITDTFETITLYDNRICDAAVTEEQGRFRVRVTACARKVRADEHGRETPAPLADTIEVGVFTAPGPRQLRLGKPLALEKHVFTSKSADDPGAELVLEFVVDERPAVVAIDPYYKLIESRSNDNFFDL</sequence>
<evidence type="ECO:0000256" key="1">
    <source>
        <dbReference type="SAM" id="Phobius"/>
    </source>
</evidence>
<feature type="transmembrane region" description="Helical" evidence="1">
    <location>
        <begin position="148"/>
        <end position="170"/>
    </location>
</feature>
<dbReference type="Proteomes" id="UP001221686">
    <property type="component" value="Unassembled WGS sequence"/>
</dbReference>
<dbReference type="EMBL" id="JAQNDL010000001">
    <property type="protein sequence ID" value="MDC0716496.1"/>
    <property type="molecule type" value="Genomic_DNA"/>
</dbReference>
<feature type="transmembrane region" description="Helical" evidence="1">
    <location>
        <begin position="20"/>
        <end position="41"/>
    </location>
</feature>
<gene>
    <name evidence="3" type="ORF">POL25_06315</name>
</gene>
<evidence type="ECO:0000313" key="3">
    <source>
        <dbReference type="EMBL" id="MDC0716496.1"/>
    </source>
</evidence>
<feature type="transmembrane region" description="Helical" evidence="1">
    <location>
        <begin position="61"/>
        <end position="82"/>
    </location>
</feature>
<feature type="transmembrane region" description="Helical" evidence="1">
    <location>
        <begin position="177"/>
        <end position="198"/>
    </location>
</feature>
<dbReference type="InterPro" id="IPR027268">
    <property type="entry name" value="Peptidase_M4/M1_CTD_sf"/>
</dbReference>
<keyword evidence="1" id="KW-0812">Transmembrane</keyword>
<keyword evidence="3" id="KW-0031">Aminopeptidase</keyword>
<dbReference type="InterPro" id="IPR014782">
    <property type="entry name" value="Peptidase_M1_dom"/>
</dbReference>
<name>A0ABT5DSH5_9BACT</name>
<dbReference type="Pfam" id="PF01433">
    <property type="entry name" value="Peptidase_M1"/>
    <property type="match status" value="1"/>
</dbReference>
<keyword evidence="3" id="KW-0645">Protease</keyword>
<keyword evidence="4" id="KW-1185">Reference proteome</keyword>
<evidence type="ECO:0000313" key="4">
    <source>
        <dbReference type="Proteomes" id="UP001221686"/>
    </source>
</evidence>
<keyword evidence="1" id="KW-1133">Transmembrane helix</keyword>
<dbReference type="RefSeq" id="WP_272084987.1">
    <property type="nucleotide sequence ID" value="NZ_JAQNDL010000001.1"/>
</dbReference>
<feature type="transmembrane region" description="Helical" evidence="1">
    <location>
        <begin position="103"/>
        <end position="128"/>
    </location>
</feature>
<comment type="caution">
    <text evidence="3">The sequence shown here is derived from an EMBL/GenBank/DDBJ whole genome shotgun (WGS) entry which is preliminary data.</text>
</comment>
<accession>A0ABT5DSH5</accession>
<feature type="transmembrane region" description="Helical" evidence="1">
    <location>
        <begin position="523"/>
        <end position="549"/>
    </location>
</feature>
<keyword evidence="1" id="KW-0472">Membrane</keyword>
<feature type="transmembrane region" description="Helical" evidence="1">
    <location>
        <begin position="412"/>
        <end position="436"/>
    </location>
</feature>
<evidence type="ECO:0000259" key="2">
    <source>
        <dbReference type="Pfam" id="PF01433"/>
    </source>
</evidence>
<dbReference type="GO" id="GO:0004177">
    <property type="term" value="F:aminopeptidase activity"/>
    <property type="evidence" value="ECO:0007669"/>
    <property type="project" value="UniProtKB-KW"/>
</dbReference>
<proteinExistence type="predicted"/>
<feature type="transmembrane region" description="Helical" evidence="1">
    <location>
        <begin position="360"/>
        <end position="381"/>
    </location>
</feature>
<organism evidence="3 4">
    <name type="scientific">Nannocystis bainbridge</name>
    <dbReference type="NCBI Taxonomy" id="2995303"/>
    <lineage>
        <taxon>Bacteria</taxon>
        <taxon>Pseudomonadati</taxon>
        <taxon>Myxococcota</taxon>
        <taxon>Polyangia</taxon>
        <taxon>Nannocystales</taxon>
        <taxon>Nannocystaceae</taxon>
        <taxon>Nannocystis</taxon>
    </lineage>
</organism>
<feature type="transmembrane region" description="Helical" evidence="1">
    <location>
        <begin position="570"/>
        <end position="590"/>
    </location>
</feature>
<feature type="transmembrane region" description="Helical" evidence="1">
    <location>
        <begin position="334"/>
        <end position="354"/>
    </location>
</feature>
<protein>
    <submittedName>
        <fullName evidence="3">M1 family aminopeptidase</fullName>
    </submittedName>
</protein>
<keyword evidence="3" id="KW-0378">Hydrolase</keyword>
<feature type="transmembrane region" description="Helical" evidence="1">
    <location>
        <begin position="251"/>
        <end position="268"/>
    </location>
</feature>
<dbReference type="Gene3D" id="1.10.390.10">
    <property type="entry name" value="Neutral Protease Domain 2"/>
    <property type="match status" value="1"/>
</dbReference>
<feature type="domain" description="Peptidase M1 membrane alanine aminopeptidase" evidence="2">
    <location>
        <begin position="871"/>
        <end position="1050"/>
    </location>
</feature>